<keyword evidence="2" id="KW-1003">Cell membrane</keyword>
<dbReference type="PANTHER" id="PTHR24220">
    <property type="entry name" value="IMPORT ATP-BINDING PROTEIN"/>
    <property type="match status" value="1"/>
</dbReference>
<dbReference type="GO" id="GO:0005886">
    <property type="term" value="C:plasma membrane"/>
    <property type="evidence" value="ECO:0007669"/>
    <property type="project" value="TreeGrafter"/>
</dbReference>
<comment type="caution">
    <text evidence="6">The sequence shown here is derived from an EMBL/GenBank/DDBJ whole genome shotgun (WGS) entry which is preliminary data.</text>
</comment>
<dbReference type="PANTHER" id="PTHR24220:SF86">
    <property type="entry name" value="ABC TRANSPORTER ABCH.1"/>
    <property type="match status" value="1"/>
</dbReference>
<dbReference type="Gene3D" id="3.40.50.300">
    <property type="entry name" value="P-loop containing nucleotide triphosphate hydrolases"/>
    <property type="match status" value="1"/>
</dbReference>
<dbReference type="SUPFAM" id="SSF52540">
    <property type="entry name" value="P-loop containing nucleoside triphosphate hydrolases"/>
    <property type="match status" value="1"/>
</dbReference>
<dbReference type="PROSITE" id="PS00211">
    <property type="entry name" value="ABC_TRANSPORTER_1"/>
    <property type="match status" value="1"/>
</dbReference>
<evidence type="ECO:0000313" key="7">
    <source>
        <dbReference type="Proteomes" id="UP000678374"/>
    </source>
</evidence>
<evidence type="ECO:0000256" key="3">
    <source>
        <dbReference type="ARBA" id="ARBA00022741"/>
    </source>
</evidence>
<proteinExistence type="predicted"/>
<dbReference type="SMART" id="SM00382">
    <property type="entry name" value="AAA"/>
    <property type="match status" value="1"/>
</dbReference>
<dbReference type="InterPro" id="IPR027417">
    <property type="entry name" value="P-loop_NTPase"/>
</dbReference>
<dbReference type="RefSeq" id="WP_210802810.1">
    <property type="nucleotide sequence ID" value="NZ_JAGQDE010000012.1"/>
</dbReference>
<dbReference type="Proteomes" id="UP000678374">
    <property type="component" value="Unassembled WGS sequence"/>
</dbReference>
<dbReference type="EMBL" id="JAGQDE010000012">
    <property type="protein sequence ID" value="MBQ0960137.1"/>
    <property type="molecule type" value="Genomic_DNA"/>
</dbReference>
<protein>
    <submittedName>
        <fullName evidence="6">ABC transporter ATP-binding protein</fullName>
    </submittedName>
</protein>
<dbReference type="InterPro" id="IPR017911">
    <property type="entry name" value="MacB-like_ATP-bd"/>
</dbReference>
<dbReference type="GO" id="GO:0016887">
    <property type="term" value="F:ATP hydrolysis activity"/>
    <property type="evidence" value="ECO:0007669"/>
    <property type="project" value="InterPro"/>
</dbReference>
<keyword evidence="3" id="KW-0547">Nucleotide-binding</keyword>
<keyword evidence="2" id="KW-0472">Membrane</keyword>
<keyword evidence="1" id="KW-0813">Transport</keyword>
<dbReference type="InterPro" id="IPR017871">
    <property type="entry name" value="ABC_transporter-like_CS"/>
</dbReference>
<dbReference type="GO" id="GO:0022857">
    <property type="term" value="F:transmembrane transporter activity"/>
    <property type="evidence" value="ECO:0007669"/>
    <property type="project" value="TreeGrafter"/>
</dbReference>
<keyword evidence="7" id="KW-1185">Reference proteome</keyword>
<evidence type="ECO:0000256" key="1">
    <source>
        <dbReference type="ARBA" id="ARBA00022448"/>
    </source>
</evidence>
<dbReference type="PROSITE" id="PS50893">
    <property type="entry name" value="ABC_TRANSPORTER_2"/>
    <property type="match status" value="1"/>
</dbReference>
<dbReference type="CDD" id="cd03255">
    <property type="entry name" value="ABC_MJ0796_LolCDE_FtsE"/>
    <property type="match status" value="1"/>
</dbReference>
<dbReference type="GO" id="GO:0005524">
    <property type="term" value="F:ATP binding"/>
    <property type="evidence" value="ECO:0007669"/>
    <property type="project" value="UniProtKB-KW"/>
</dbReference>
<evidence type="ECO:0000256" key="2">
    <source>
        <dbReference type="ARBA" id="ARBA00022475"/>
    </source>
</evidence>
<reference evidence="6" key="1">
    <citation type="submission" date="2021-04" db="EMBL/GenBank/DDBJ databases">
        <title>The genome sequence of Ideonella sp. 4Y11.</title>
        <authorList>
            <person name="Liu Y."/>
        </authorList>
    </citation>
    <scope>NUCLEOTIDE SEQUENCE</scope>
    <source>
        <strain evidence="6">4Y11</strain>
    </source>
</reference>
<dbReference type="InterPro" id="IPR003593">
    <property type="entry name" value="AAA+_ATPase"/>
</dbReference>
<organism evidence="6 7">
    <name type="scientific">Ideonella aquatica</name>
    <dbReference type="NCBI Taxonomy" id="2824119"/>
    <lineage>
        <taxon>Bacteria</taxon>
        <taxon>Pseudomonadati</taxon>
        <taxon>Pseudomonadota</taxon>
        <taxon>Betaproteobacteria</taxon>
        <taxon>Burkholderiales</taxon>
        <taxon>Sphaerotilaceae</taxon>
        <taxon>Ideonella</taxon>
    </lineage>
</organism>
<dbReference type="InterPro" id="IPR003439">
    <property type="entry name" value="ABC_transporter-like_ATP-bd"/>
</dbReference>
<gene>
    <name evidence="6" type="ORF">KAK06_14375</name>
</gene>
<accession>A0A940YK40</accession>
<dbReference type="InterPro" id="IPR015854">
    <property type="entry name" value="ABC_transpr_LolD-like"/>
</dbReference>
<dbReference type="Pfam" id="PF00005">
    <property type="entry name" value="ABC_tran"/>
    <property type="match status" value="1"/>
</dbReference>
<name>A0A940YK40_9BURK</name>
<sequence>MSQPFIELDGVVKRFHEGEPGEFTALHGITLQLARAQVHVLAGPSGSGKSTLLSLIGGVARPSEGRVRLDGAPLSGLPEHHLAALRRERIGFIFQRYHLVPGLTALENVRLPGVPLGWPRERLQARALQVLAELGVAPRAHERVERLSGGEMQRVAIARALLTQPPLLIADEPTAHLDAALGRQFLDTVATLKARGHTWVIASHDPRVIGAPVVDRVIHLADGRLRGEDAPC</sequence>
<evidence type="ECO:0000313" key="6">
    <source>
        <dbReference type="EMBL" id="MBQ0960137.1"/>
    </source>
</evidence>
<dbReference type="AlphaFoldDB" id="A0A940YK40"/>
<evidence type="ECO:0000259" key="5">
    <source>
        <dbReference type="PROSITE" id="PS50893"/>
    </source>
</evidence>
<keyword evidence="4 6" id="KW-0067">ATP-binding</keyword>
<feature type="domain" description="ABC transporter" evidence="5">
    <location>
        <begin position="6"/>
        <end position="231"/>
    </location>
</feature>
<evidence type="ECO:0000256" key="4">
    <source>
        <dbReference type="ARBA" id="ARBA00022840"/>
    </source>
</evidence>